<organism evidence="6">
    <name type="scientific">marine sediment metagenome</name>
    <dbReference type="NCBI Taxonomy" id="412755"/>
    <lineage>
        <taxon>unclassified sequences</taxon>
        <taxon>metagenomes</taxon>
        <taxon>ecological metagenomes</taxon>
    </lineage>
</organism>
<evidence type="ECO:0000256" key="4">
    <source>
        <dbReference type="ARBA" id="ARBA00023136"/>
    </source>
</evidence>
<dbReference type="GO" id="GO:0016020">
    <property type="term" value="C:membrane"/>
    <property type="evidence" value="ECO:0007669"/>
    <property type="project" value="UniProtKB-SubCell"/>
</dbReference>
<sequence>MNWLDVVWLIVIVFFLVRGAMKGLFREIFGLLGVFVGLIVAVNYSQEVGNIIRGGITSLSPQIAKGISFAIIFVGIALIGGLIGLVFHGMSKSSPVKGIDRGGGLILGLLEGGVVCSVILIFLTISPLAENADRWKKDSTISPYLMKIGPFVYDSIASIVPGEAKKFMEKIDEFKQSLSEGR</sequence>
<reference evidence="6" key="1">
    <citation type="journal article" date="2015" name="Nature">
        <title>Complex archaea that bridge the gap between prokaryotes and eukaryotes.</title>
        <authorList>
            <person name="Spang A."/>
            <person name="Saw J.H."/>
            <person name="Jorgensen S.L."/>
            <person name="Zaremba-Niedzwiedzka K."/>
            <person name="Martijn J."/>
            <person name="Lind A.E."/>
            <person name="van Eijk R."/>
            <person name="Schleper C."/>
            <person name="Guy L."/>
            <person name="Ettema T.J."/>
        </authorList>
    </citation>
    <scope>NUCLEOTIDE SEQUENCE</scope>
</reference>
<dbReference type="PANTHER" id="PTHR37306:SF1">
    <property type="entry name" value="COLICIN V PRODUCTION PROTEIN"/>
    <property type="match status" value="1"/>
</dbReference>
<keyword evidence="4 5" id="KW-0472">Membrane</keyword>
<dbReference type="InterPro" id="IPR003825">
    <property type="entry name" value="Colicin-V_CvpA"/>
</dbReference>
<accession>A0A0F9QNB2</accession>
<evidence type="ECO:0000256" key="5">
    <source>
        <dbReference type="SAM" id="Phobius"/>
    </source>
</evidence>
<evidence type="ECO:0000256" key="3">
    <source>
        <dbReference type="ARBA" id="ARBA00022989"/>
    </source>
</evidence>
<evidence type="ECO:0000256" key="2">
    <source>
        <dbReference type="ARBA" id="ARBA00022692"/>
    </source>
</evidence>
<comment type="subcellular location">
    <subcellularLocation>
        <location evidence="1">Membrane</location>
        <topology evidence="1">Multi-pass membrane protein</topology>
    </subcellularLocation>
</comment>
<keyword evidence="2 5" id="KW-0812">Transmembrane</keyword>
<dbReference type="Pfam" id="PF02674">
    <property type="entry name" value="Colicin_V"/>
    <property type="match status" value="1"/>
</dbReference>
<keyword evidence="3 5" id="KW-1133">Transmembrane helix</keyword>
<evidence type="ECO:0008006" key="7">
    <source>
        <dbReference type="Google" id="ProtNLM"/>
    </source>
</evidence>
<feature type="transmembrane region" description="Helical" evidence="5">
    <location>
        <begin position="102"/>
        <end position="125"/>
    </location>
</feature>
<dbReference type="AlphaFoldDB" id="A0A0F9QNB2"/>
<dbReference type="PANTHER" id="PTHR37306">
    <property type="entry name" value="COLICIN V PRODUCTION PROTEIN"/>
    <property type="match status" value="1"/>
</dbReference>
<dbReference type="GO" id="GO:0009403">
    <property type="term" value="P:toxin biosynthetic process"/>
    <property type="evidence" value="ECO:0007669"/>
    <property type="project" value="InterPro"/>
</dbReference>
<gene>
    <name evidence="6" type="ORF">LCGC14_1073730</name>
</gene>
<protein>
    <recommendedName>
        <fullName evidence="7">CvpA family protein</fullName>
    </recommendedName>
</protein>
<comment type="caution">
    <text evidence="6">The sequence shown here is derived from an EMBL/GenBank/DDBJ whole genome shotgun (WGS) entry which is preliminary data.</text>
</comment>
<dbReference type="EMBL" id="LAZR01004645">
    <property type="protein sequence ID" value="KKN06783.1"/>
    <property type="molecule type" value="Genomic_DNA"/>
</dbReference>
<name>A0A0F9QNB2_9ZZZZ</name>
<evidence type="ECO:0000313" key="6">
    <source>
        <dbReference type="EMBL" id="KKN06783.1"/>
    </source>
</evidence>
<feature type="transmembrane region" description="Helical" evidence="5">
    <location>
        <begin position="66"/>
        <end position="90"/>
    </location>
</feature>
<proteinExistence type="predicted"/>
<feature type="transmembrane region" description="Helical" evidence="5">
    <location>
        <begin position="28"/>
        <end position="46"/>
    </location>
</feature>
<evidence type="ECO:0000256" key="1">
    <source>
        <dbReference type="ARBA" id="ARBA00004141"/>
    </source>
</evidence>